<evidence type="ECO:0000313" key="15">
    <source>
        <dbReference type="Proteomes" id="UP000315750"/>
    </source>
</evidence>
<dbReference type="SUPFAM" id="SSF53383">
    <property type="entry name" value="PLP-dependent transferases"/>
    <property type="match status" value="1"/>
</dbReference>
<evidence type="ECO:0000256" key="5">
    <source>
        <dbReference type="ARBA" id="ARBA00013187"/>
    </source>
</evidence>
<dbReference type="PANTHER" id="PTHR13693:SF100">
    <property type="entry name" value="8-AMINO-7-OXONONANOATE SYNTHASE"/>
    <property type="match status" value="1"/>
</dbReference>
<keyword evidence="8 12" id="KW-0663">Pyridoxal phosphate</keyword>
<evidence type="ECO:0000256" key="10">
    <source>
        <dbReference type="ARBA" id="ARBA00033381"/>
    </source>
</evidence>
<evidence type="ECO:0000256" key="8">
    <source>
        <dbReference type="ARBA" id="ARBA00022898"/>
    </source>
</evidence>
<dbReference type="Gene3D" id="3.90.1150.10">
    <property type="entry name" value="Aspartate Aminotransferase, domain 1"/>
    <property type="match status" value="1"/>
</dbReference>
<evidence type="ECO:0000259" key="13">
    <source>
        <dbReference type="Pfam" id="PF00155"/>
    </source>
</evidence>
<dbReference type="InterPro" id="IPR015421">
    <property type="entry name" value="PyrdxlP-dep_Trfase_major"/>
</dbReference>
<feature type="domain" description="Aminotransferase class I/classII large" evidence="13">
    <location>
        <begin position="40"/>
        <end position="370"/>
    </location>
</feature>
<evidence type="ECO:0000256" key="6">
    <source>
        <dbReference type="ARBA" id="ARBA00022679"/>
    </source>
</evidence>
<dbReference type="Gene3D" id="3.40.640.10">
    <property type="entry name" value="Type I PLP-dependent aspartate aminotransferase-like (Major domain)"/>
    <property type="match status" value="1"/>
</dbReference>
<comment type="catalytic activity">
    <reaction evidence="11">
        <text>6-carboxyhexanoyl-[ACP] + L-alanine + H(+) = (8S)-8-amino-7-oxononanoate + holo-[ACP] + CO2</text>
        <dbReference type="Rhea" id="RHEA:42288"/>
        <dbReference type="Rhea" id="RHEA-COMP:9685"/>
        <dbReference type="Rhea" id="RHEA-COMP:9955"/>
        <dbReference type="ChEBI" id="CHEBI:15378"/>
        <dbReference type="ChEBI" id="CHEBI:16526"/>
        <dbReference type="ChEBI" id="CHEBI:57972"/>
        <dbReference type="ChEBI" id="CHEBI:64479"/>
        <dbReference type="ChEBI" id="CHEBI:78846"/>
        <dbReference type="ChEBI" id="CHEBI:149468"/>
        <dbReference type="EC" id="2.3.1.47"/>
    </reaction>
</comment>
<evidence type="ECO:0000256" key="2">
    <source>
        <dbReference type="ARBA" id="ARBA00004746"/>
    </source>
</evidence>
<evidence type="ECO:0000256" key="7">
    <source>
        <dbReference type="ARBA" id="ARBA00022756"/>
    </source>
</evidence>
<comment type="pathway">
    <text evidence="2">Cofactor biosynthesis; biotin biosynthesis.</text>
</comment>
<dbReference type="OrthoDB" id="9807157at2"/>
<dbReference type="KEGG" id="amuc:Pan181_26970"/>
<dbReference type="AlphaFoldDB" id="A0A518AP35"/>
<dbReference type="PROSITE" id="PS00599">
    <property type="entry name" value="AA_TRANSFER_CLASS_2"/>
    <property type="match status" value="1"/>
</dbReference>
<dbReference type="InterPro" id="IPR050087">
    <property type="entry name" value="AON_synthase_class-II"/>
</dbReference>
<accession>A0A518AP35</accession>
<evidence type="ECO:0000256" key="9">
    <source>
        <dbReference type="ARBA" id="ARBA00032610"/>
    </source>
</evidence>
<dbReference type="Proteomes" id="UP000315750">
    <property type="component" value="Chromosome"/>
</dbReference>
<evidence type="ECO:0000313" key="14">
    <source>
        <dbReference type="EMBL" id="QDU56488.1"/>
    </source>
</evidence>
<keyword evidence="6 14" id="KW-0808">Transferase</keyword>
<dbReference type="Pfam" id="PF00155">
    <property type="entry name" value="Aminotran_1_2"/>
    <property type="match status" value="1"/>
</dbReference>
<reference evidence="14 15" key="1">
    <citation type="submission" date="2019-02" db="EMBL/GenBank/DDBJ databases">
        <title>Deep-cultivation of Planctomycetes and their phenomic and genomic characterization uncovers novel biology.</title>
        <authorList>
            <person name="Wiegand S."/>
            <person name="Jogler M."/>
            <person name="Boedeker C."/>
            <person name="Pinto D."/>
            <person name="Vollmers J."/>
            <person name="Rivas-Marin E."/>
            <person name="Kohn T."/>
            <person name="Peeters S.H."/>
            <person name="Heuer A."/>
            <person name="Rast P."/>
            <person name="Oberbeckmann S."/>
            <person name="Bunk B."/>
            <person name="Jeske O."/>
            <person name="Meyerdierks A."/>
            <person name="Storesund J.E."/>
            <person name="Kallscheuer N."/>
            <person name="Luecker S."/>
            <person name="Lage O.M."/>
            <person name="Pohl T."/>
            <person name="Merkel B.J."/>
            <person name="Hornburger P."/>
            <person name="Mueller R.-W."/>
            <person name="Bruemmer F."/>
            <person name="Labrenz M."/>
            <person name="Spormann A.M."/>
            <person name="Op den Camp H."/>
            <person name="Overmann J."/>
            <person name="Amann R."/>
            <person name="Jetten M.S.M."/>
            <person name="Mascher T."/>
            <person name="Medema M.H."/>
            <person name="Devos D.P."/>
            <person name="Kaster A.-K."/>
            <person name="Ovreas L."/>
            <person name="Rohde M."/>
            <person name="Galperin M.Y."/>
            <person name="Jogler C."/>
        </authorList>
    </citation>
    <scope>NUCLEOTIDE SEQUENCE [LARGE SCALE GENOMIC DNA]</scope>
    <source>
        <strain evidence="14 15">Pan181</strain>
    </source>
</reference>
<evidence type="ECO:0000256" key="11">
    <source>
        <dbReference type="ARBA" id="ARBA00047715"/>
    </source>
</evidence>
<protein>
    <recommendedName>
        <fullName evidence="5">8-amino-7-oxononanoate synthase</fullName>
        <ecNumber evidence="5">2.3.1.47</ecNumber>
    </recommendedName>
    <alternativeName>
        <fullName evidence="9">7-keto-8-amino-pelargonic acid synthase</fullName>
    </alternativeName>
    <alternativeName>
        <fullName evidence="10">8-amino-7-ketopelargonate synthase</fullName>
    </alternativeName>
</protein>
<evidence type="ECO:0000256" key="1">
    <source>
        <dbReference type="ARBA" id="ARBA00001933"/>
    </source>
</evidence>
<dbReference type="InterPro" id="IPR001917">
    <property type="entry name" value="Aminotrans_II_pyridoxalP_BS"/>
</dbReference>
<dbReference type="InterPro" id="IPR015422">
    <property type="entry name" value="PyrdxlP-dep_Trfase_small"/>
</dbReference>
<dbReference type="PANTHER" id="PTHR13693">
    <property type="entry name" value="CLASS II AMINOTRANSFERASE/8-AMINO-7-OXONONANOATE SYNTHASE"/>
    <property type="match status" value="1"/>
</dbReference>
<dbReference type="EMBL" id="CP036278">
    <property type="protein sequence ID" value="QDU56488.1"/>
    <property type="molecule type" value="Genomic_DNA"/>
</dbReference>
<organism evidence="14 15">
    <name type="scientific">Aeoliella mucimassa</name>
    <dbReference type="NCBI Taxonomy" id="2527972"/>
    <lineage>
        <taxon>Bacteria</taxon>
        <taxon>Pseudomonadati</taxon>
        <taxon>Planctomycetota</taxon>
        <taxon>Planctomycetia</taxon>
        <taxon>Pirellulales</taxon>
        <taxon>Lacipirellulaceae</taxon>
        <taxon>Aeoliella</taxon>
    </lineage>
</organism>
<sequence length="390" mass="41993">MVGGKVRSEKWILDQLEKLTAAGLERRTEVYPPSKATAANFSSNDYLNLSAHPAVLQAQQQATAAGSGASRLVSGTTEVHQQFEQQLAEYLDKPAAVICGAGYLANVSILTAWLRRSDTVFADRLVHASLIDGIQLSMAQHQRFRHNDLDHLEQLLTKRSANRQPDERWLVVVESIYSMDGDRAPLEAIAPLAAKFDAELLVDEAHALGVFGPAGQGVAAELGITDQVGILTGTLSKSFGSYGGIVAGSELLRRLVVNRARPFIYNTGLPPGVLLAAGESLRLMKAHPEFGPQLLALADHFRTELEKQGLTVGPSTSQIVPVMVGDNELALALAERLQTAGTFVKAIRPPTVPEGTARLRFSITLAHHEALLTSTAEQVGHEARQLGLIE</sequence>
<comment type="subunit">
    <text evidence="4">Homodimer.</text>
</comment>
<keyword evidence="7" id="KW-0093">Biotin biosynthesis</keyword>
<comment type="cofactor">
    <cofactor evidence="1 12">
        <name>pyridoxal 5'-phosphate</name>
        <dbReference type="ChEBI" id="CHEBI:597326"/>
    </cofactor>
</comment>
<dbReference type="GO" id="GO:0030170">
    <property type="term" value="F:pyridoxal phosphate binding"/>
    <property type="evidence" value="ECO:0007669"/>
    <property type="project" value="InterPro"/>
</dbReference>
<keyword evidence="14" id="KW-0012">Acyltransferase</keyword>
<comment type="similarity">
    <text evidence="3">Belongs to the class-II pyridoxal-phosphate-dependent aminotransferase family. BioF subfamily.</text>
</comment>
<proteinExistence type="inferred from homology"/>
<dbReference type="GO" id="GO:0008710">
    <property type="term" value="F:8-amino-7-oxononanoate synthase activity"/>
    <property type="evidence" value="ECO:0007669"/>
    <property type="project" value="UniProtKB-EC"/>
</dbReference>
<dbReference type="GO" id="GO:0009102">
    <property type="term" value="P:biotin biosynthetic process"/>
    <property type="evidence" value="ECO:0007669"/>
    <property type="project" value="UniProtKB-KW"/>
</dbReference>
<dbReference type="InterPro" id="IPR004839">
    <property type="entry name" value="Aminotransferase_I/II_large"/>
</dbReference>
<dbReference type="EC" id="2.3.1.47" evidence="5"/>
<keyword evidence="15" id="KW-1185">Reference proteome</keyword>
<dbReference type="InterPro" id="IPR015424">
    <property type="entry name" value="PyrdxlP-dep_Trfase"/>
</dbReference>
<evidence type="ECO:0000256" key="3">
    <source>
        <dbReference type="ARBA" id="ARBA00010008"/>
    </source>
</evidence>
<evidence type="ECO:0000256" key="12">
    <source>
        <dbReference type="RuleBase" id="RU003693"/>
    </source>
</evidence>
<gene>
    <name evidence="14" type="primary">bioF_1</name>
    <name evidence="14" type="ORF">Pan181_26970</name>
</gene>
<evidence type="ECO:0000256" key="4">
    <source>
        <dbReference type="ARBA" id="ARBA00011738"/>
    </source>
</evidence>
<name>A0A518AP35_9BACT</name>